<reference evidence="2 3" key="1">
    <citation type="submission" date="2016-10" db="EMBL/GenBank/DDBJ databases">
        <authorList>
            <person name="de Groot N.N."/>
        </authorList>
    </citation>
    <scope>NUCLEOTIDE SEQUENCE [LARGE SCALE GENOMIC DNA]</scope>
    <source>
        <strain evidence="2 3">DSM 2179</strain>
    </source>
</reference>
<keyword evidence="1" id="KW-1133">Transmembrane helix</keyword>
<evidence type="ECO:0000313" key="3">
    <source>
        <dbReference type="Proteomes" id="UP000199662"/>
    </source>
</evidence>
<protein>
    <submittedName>
        <fullName evidence="2">Uncharacterized protein</fullName>
    </submittedName>
</protein>
<dbReference type="AlphaFoldDB" id="A0A1H7CY68"/>
<keyword evidence="3" id="KW-1185">Reference proteome</keyword>
<dbReference type="Proteomes" id="UP000199662">
    <property type="component" value="Unassembled WGS sequence"/>
</dbReference>
<evidence type="ECO:0000256" key="1">
    <source>
        <dbReference type="SAM" id="Phobius"/>
    </source>
</evidence>
<gene>
    <name evidence="2" type="ORF">SAMN05660742_12729</name>
</gene>
<evidence type="ECO:0000313" key="2">
    <source>
        <dbReference type="EMBL" id="SEJ94521.1"/>
    </source>
</evidence>
<dbReference type="STRING" id="84035.SAMN05660742_12729"/>
<feature type="transmembrane region" description="Helical" evidence="1">
    <location>
        <begin position="12"/>
        <end position="35"/>
    </location>
</feature>
<name>A0A1H7CY68_9FIRM</name>
<dbReference type="EMBL" id="FNZK01000027">
    <property type="protein sequence ID" value="SEJ94521.1"/>
    <property type="molecule type" value="Genomic_DNA"/>
</dbReference>
<dbReference type="RefSeq" id="WP_091835547.1">
    <property type="nucleotide sequence ID" value="NZ_FNZK01000027.1"/>
</dbReference>
<sequence>MKEYRCNKKMFFWKVTIPALFALFLLVICAVVSFYSNYRLLLGLVGLVCIYVIWNTVVTSSYPDRIVIRDKSIAFFSYGNCQEYFFDQIKQFRVRDAFYSKDMFIRINDPAFYKGRFWLNADYFNQGEELHRFILTLEYKIHPSSLKAMARKR</sequence>
<feature type="transmembrane region" description="Helical" evidence="1">
    <location>
        <begin position="41"/>
        <end position="62"/>
    </location>
</feature>
<keyword evidence="1" id="KW-0472">Membrane</keyword>
<organism evidence="2 3">
    <name type="scientific">Propionispira arboris</name>
    <dbReference type="NCBI Taxonomy" id="84035"/>
    <lineage>
        <taxon>Bacteria</taxon>
        <taxon>Bacillati</taxon>
        <taxon>Bacillota</taxon>
        <taxon>Negativicutes</taxon>
        <taxon>Selenomonadales</taxon>
        <taxon>Selenomonadaceae</taxon>
        <taxon>Propionispira</taxon>
    </lineage>
</organism>
<accession>A0A1H7CY68</accession>
<keyword evidence="1" id="KW-0812">Transmembrane</keyword>
<proteinExistence type="predicted"/>